<proteinExistence type="inferred from homology"/>
<evidence type="ECO:0000259" key="5">
    <source>
        <dbReference type="PROSITE" id="PS50072"/>
    </source>
</evidence>
<comment type="similarity">
    <text evidence="2">Belongs to the cyclophilin-type PPIase family.</text>
</comment>
<dbReference type="InterPro" id="IPR002130">
    <property type="entry name" value="Cyclophilin-type_PPIase_dom"/>
</dbReference>
<comment type="caution">
    <text evidence="6">The sequence shown here is derived from an EMBL/GenBank/DDBJ whole genome shotgun (WGS) entry which is preliminary data.</text>
</comment>
<keyword evidence="4" id="KW-1133">Transmembrane helix</keyword>
<feature type="domain" description="PPIase cyclophilin-type" evidence="5">
    <location>
        <begin position="123"/>
        <end position="269"/>
    </location>
</feature>
<dbReference type="SUPFAM" id="SSF50891">
    <property type="entry name" value="Cyclophilin-like"/>
    <property type="match status" value="1"/>
</dbReference>
<feature type="region of interest" description="Disordered" evidence="3">
    <location>
        <begin position="57"/>
        <end position="103"/>
    </location>
</feature>
<dbReference type="Proteomes" id="UP001500466">
    <property type="component" value="Unassembled WGS sequence"/>
</dbReference>
<keyword evidence="7" id="KW-1185">Reference proteome</keyword>
<feature type="transmembrane region" description="Helical" evidence="4">
    <location>
        <begin position="36"/>
        <end position="57"/>
    </location>
</feature>
<feature type="compositionally biased region" description="Basic and acidic residues" evidence="3">
    <location>
        <begin position="1"/>
        <end position="28"/>
    </location>
</feature>
<dbReference type="GO" id="GO:0016853">
    <property type="term" value="F:isomerase activity"/>
    <property type="evidence" value="ECO:0007669"/>
    <property type="project" value="UniProtKB-KW"/>
</dbReference>
<dbReference type="PANTHER" id="PTHR45625">
    <property type="entry name" value="PEPTIDYL-PROLYL CIS-TRANS ISOMERASE-RELATED"/>
    <property type="match status" value="1"/>
</dbReference>
<keyword evidence="2 6" id="KW-0413">Isomerase</keyword>
<evidence type="ECO:0000256" key="3">
    <source>
        <dbReference type="SAM" id="MobiDB-lite"/>
    </source>
</evidence>
<keyword evidence="4" id="KW-0472">Membrane</keyword>
<organism evidence="6 7">
    <name type="scientific">Yinghuangia aomiensis</name>
    <dbReference type="NCBI Taxonomy" id="676205"/>
    <lineage>
        <taxon>Bacteria</taxon>
        <taxon>Bacillati</taxon>
        <taxon>Actinomycetota</taxon>
        <taxon>Actinomycetes</taxon>
        <taxon>Kitasatosporales</taxon>
        <taxon>Streptomycetaceae</taxon>
        <taxon>Yinghuangia</taxon>
    </lineage>
</organism>
<evidence type="ECO:0000313" key="7">
    <source>
        <dbReference type="Proteomes" id="UP001500466"/>
    </source>
</evidence>
<evidence type="ECO:0000256" key="4">
    <source>
        <dbReference type="SAM" id="Phobius"/>
    </source>
</evidence>
<accession>A0ABP9HS41</accession>
<evidence type="ECO:0000256" key="2">
    <source>
        <dbReference type="RuleBase" id="RU363019"/>
    </source>
</evidence>
<keyword evidence="4" id="KW-0812">Transmembrane</keyword>
<comment type="function">
    <text evidence="1 2">PPIases accelerate the folding of proteins. It catalyzes the cis-trans isomerization of proline imidic peptide bonds in oligopeptides.</text>
</comment>
<dbReference type="EMBL" id="BAABHS010000018">
    <property type="protein sequence ID" value="GAA4976572.1"/>
    <property type="molecule type" value="Genomic_DNA"/>
</dbReference>
<dbReference type="EC" id="5.2.1.8" evidence="2"/>
<dbReference type="InterPro" id="IPR044666">
    <property type="entry name" value="Cyclophilin_A-like"/>
</dbReference>
<sequence length="273" mass="28915">MVTKEQRQRALARAKLERQEKRRAEASARRRQRNQLIGAVVAVLVVAGGGTWIATALNDDDGKDSAKPAAADSPTPTPTVNNKPKTCAEPAPGDPTKQTWPNEPAMSIDTKAQYEMVLKSTCGDITVALDAAKAPHTVNSFNFLASQKYFDHTKCHRLTTEGMNVLQCGDPTGTGSGGPGYKLPDENLTGATYPAGTIAMANGGPNTGGSQFFLCINDTQLGPNYTPFGKVTVGMDVLKKILDGGIDQELMGPGDGTPHENVVFNSVTVTKKA</sequence>
<reference evidence="7" key="1">
    <citation type="journal article" date="2019" name="Int. J. Syst. Evol. Microbiol.">
        <title>The Global Catalogue of Microorganisms (GCM) 10K type strain sequencing project: providing services to taxonomists for standard genome sequencing and annotation.</title>
        <authorList>
            <consortium name="The Broad Institute Genomics Platform"/>
            <consortium name="The Broad Institute Genome Sequencing Center for Infectious Disease"/>
            <person name="Wu L."/>
            <person name="Ma J."/>
        </authorList>
    </citation>
    <scope>NUCLEOTIDE SEQUENCE [LARGE SCALE GENOMIC DNA]</scope>
    <source>
        <strain evidence="7">JCM 17986</strain>
    </source>
</reference>
<evidence type="ECO:0000256" key="1">
    <source>
        <dbReference type="ARBA" id="ARBA00002388"/>
    </source>
</evidence>
<dbReference type="RefSeq" id="WP_345677869.1">
    <property type="nucleotide sequence ID" value="NZ_BAABHS010000018.1"/>
</dbReference>
<dbReference type="InterPro" id="IPR029000">
    <property type="entry name" value="Cyclophilin-like_dom_sf"/>
</dbReference>
<dbReference type="CDD" id="cd00317">
    <property type="entry name" value="cyclophilin"/>
    <property type="match status" value="1"/>
</dbReference>
<dbReference type="PANTHER" id="PTHR45625:SF3">
    <property type="entry name" value="PEPTIDYL-PROLYL CIS-TRANS ISOMERASE B-RELATED"/>
    <property type="match status" value="1"/>
</dbReference>
<comment type="catalytic activity">
    <reaction evidence="2">
        <text>[protein]-peptidylproline (omega=180) = [protein]-peptidylproline (omega=0)</text>
        <dbReference type="Rhea" id="RHEA:16237"/>
        <dbReference type="Rhea" id="RHEA-COMP:10747"/>
        <dbReference type="Rhea" id="RHEA-COMP:10748"/>
        <dbReference type="ChEBI" id="CHEBI:83833"/>
        <dbReference type="ChEBI" id="CHEBI:83834"/>
        <dbReference type="EC" id="5.2.1.8"/>
    </reaction>
</comment>
<dbReference type="Pfam" id="PF00160">
    <property type="entry name" value="Pro_isomerase"/>
    <property type="match status" value="1"/>
</dbReference>
<dbReference type="PROSITE" id="PS50072">
    <property type="entry name" value="CSA_PPIASE_2"/>
    <property type="match status" value="1"/>
</dbReference>
<protein>
    <recommendedName>
        <fullName evidence="2">Peptidyl-prolyl cis-trans isomerase</fullName>
        <shortName evidence="2">PPIase</shortName>
        <ecNumber evidence="2">5.2.1.8</ecNumber>
    </recommendedName>
</protein>
<dbReference type="Gene3D" id="2.40.100.10">
    <property type="entry name" value="Cyclophilin-like"/>
    <property type="match status" value="1"/>
</dbReference>
<name>A0ABP9HS41_9ACTN</name>
<feature type="compositionally biased region" description="Low complexity" evidence="3">
    <location>
        <begin position="67"/>
        <end position="85"/>
    </location>
</feature>
<keyword evidence="2" id="KW-0697">Rotamase</keyword>
<dbReference type="PRINTS" id="PR00153">
    <property type="entry name" value="CSAPPISMRASE"/>
</dbReference>
<evidence type="ECO:0000313" key="6">
    <source>
        <dbReference type="EMBL" id="GAA4976572.1"/>
    </source>
</evidence>
<gene>
    <name evidence="6" type="ORF">GCM10023205_49690</name>
</gene>
<feature type="region of interest" description="Disordered" evidence="3">
    <location>
        <begin position="1"/>
        <end position="32"/>
    </location>
</feature>